<dbReference type="EMBL" id="BAABIE010000013">
    <property type="protein sequence ID" value="GAA4754416.1"/>
    <property type="molecule type" value="Genomic_DNA"/>
</dbReference>
<proteinExistence type="predicted"/>
<dbReference type="Proteomes" id="UP001500822">
    <property type="component" value="Unassembled WGS sequence"/>
</dbReference>
<sequence length="45" mass="4818">MTFTPSLSAKEGLDHLAKVRAVAIEIATYEGPTHLTKAFSLRASS</sequence>
<comment type="caution">
    <text evidence="1">The sequence shown here is derived from an EMBL/GenBank/DDBJ whole genome shotgun (WGS) entry which is preliminary data.</text>
</comment>
<protein>
    <submittedName>
        <fullName evidence="1">Uncharacterized protein</fullName>
    </submittedName>
</protein>
<accession>A0ABP8ZEA6</accession>
<name>A0ABP8ZEA6_9ACTN</name>
<dbReference type="RefSeq" id="WP_246991031.1">
    <property type="nucleotide sequence ID" value="NZ_BAABIE010000013.1"/>
</dbReference>
<reference evidence="2" key="1">
    <citation type="journal article" date="2019" name="Int. J. Syst. Evol. Microbiol.">
        <title>The Global Catalogue of Microorganisms (GCM) 10K type strain sequencing project: providing services to taxonomists for standard genome sequencing and annotation.</title>
        <authorList>
            <consortium name="The Broad Institute Genomics Platform"/>
            <consortium name="The Broad Institute Genome Sequencing Center for Infectious Disease"/>
            <person name="Wu L."/>
            <person name="Ma J."/>
        </authorList>
    </citation>
    <scope>NUCLEOTIDE SEQUENCE [LARGE SCALE GENOMIC DNA]</scope>
    <source>
        <strain evidence="2">JCM 18077</strain>
    </source>
</reference>
<evidence type="ECO:0000313" key="1">
    <source>
        <dbReference type="EMBL" id="GAA4754416.1"/>
    </source>
</evidence>
<evidence type="ECO:0000313" key="2">
    <source>
        <dbReference type="Proteomes" id="UP001500822"/>
    </source>
</evidence>
<gene>
    <name evidence="1" type="ORF">GCM10023217_27540</name>
</gene>
<keyword evidence="2" id="KW-1185">Reference proteome</keyword>
<organism evidence="1 2">
    <name type="scientific">Gordonia alkaliphila</name>
    <dbReference type="NCBI Taxonomy" id="1053547"/>
    <lineage>
        <taxon>Bacteria</taxon>
        <taxon>Bacillati</taxon>
        <taxon>Actinomycetota</taxon>
        <taxon>Actinomycetes</taxon>
        <taxon>Mycobacteriales</taxon>
        <taxon>Gordoniaceae</taxon>
        <taxon>Gordonia</taxon>
    </lineage>
</organism>